<dbReference type="PANTHER" id="PTHR42920">
    <property type="entry name" value="OS03G0707200 PROTEIN-RELATED"/>
    <property type="match status" value="1"/>
</dbReference>
<feature type="transmembrane region" description="Helical" evidence="8">
    <location>
        <begin position="421"/>
        <end position="442"/>
    </location>
</feature>
<dbReference type="InterPro" id="IPR051258">
    <property type="entry name" value="Diverse_Substrate_Transporter"/>
</dbReference>
<dbReference type="InterPro" id="IPR037185">
    <property type="entry name" value="EmrE-like"/>
</dbReference>
<evidence type="ECO:0000256" key="6">
    <source>
        <dbReference type="ARBA" id="ARBA00023136"/>
    </source>
</evidence>
<dbReference type="Proteomes" id="UP000620559">
    <property type="component" value="Unassembled WGS sequence"/>
</dbReference>
<name>A0A8J7F7P3_9CYAN</name>
<feature type="region of interest" description="Disordered" evidence="7">
    <location>
        <begin position="1"/>
        <end position="22"/>
    </location>
</feature>
<accession>A0A8J7F7P3</accession>
<dbReference type="InterPro" id="IPR000620">
    <property type="entry name" value="EamA_dom"/>
</dbReference>
<gene>
    <name evidence="10" type="ORF">IQ247_27270</name>
</gene>
<evidence type="ECO:0000256" key="2">
    <source>
        <dbReference type="ARBA" id="ARBA00007362"/>
    </source>
</evidence>
<keyword evidence="4 8" id="KW-0812">Transmembrane</keyword>
<dbReference type="SUPFAM" id="SSF103481">
    <property type="entry name" value="Multidrug resistance efflux transporter EmrE"/>
    <property type="match status" value="2"/>
</dbReference>
<proteinExistence type="inferred from homology"/>
<dbReference type="AlphaFoldDB" id="A0A8J7F7P3"/>
<feature type="transmembrane region" description="Helical" evidence="8">
    <location>
        <begin position="451"/>
        <end position="469"/>
    </location>
</feature>
<feature type="transmembrane region" description="Helical" evidence="8">
    <location>
        <begin position="599"/>
        <end position="617"/>
    </location>
</feature>
<keyword evidence="5 8" id="KW-1133">Transmembrane helix</keyword>
<evidence type="ECO:0000259" key="9">
    <source>
        <dbReference type="Pfam" id="PF00892"/>
    </source>
</evidence>
<comment type="subcellular location">
    <subcellularLocation>
        <location evidence="1">Cell membrane</location>
        <topology evidence="1">Multi-pass membrane protein</topology>
    </subcellularLocation>
</comment>
<feature type="transmembrane region" description="Helical" evidence="8">
    <location>
        <begin position="507"/>
        <end position="529"/>
    </location>
</feature>
<dbReference type="RefSeq" id="WP_193924812.1">
    <property type="nucleotide sequence ID" value="NZ_JADEWL010000157.1"/>
</dbReference>
<comment type="caution">
    <text evidence="10">The sequence shown here is derived from an EMBL/GenBank/DDBJ whole genome shotgun (WGS) entry which is preliminary data.</text>
</comment>
<evidence type="ECO:0000256" key="5">
    <source>
        <dbReference type="ARBA" id="ARBA00022989"/>
    </source>
</evidence>
<feature type="transmembrane region" description="Helical" evidence="8">
    <location>
        <begin position="574"/>
        <end position="593"/>
    </location>
</feature>
<evidence type="ECO:0000256" key="3">
    <source>
        <dbReference type="ARBA" id="ARBA00022475"/>
    </source>
</evidence>
<evidence type="ECO:0000313" key="11">
    <source>
        <dbReference type="Proteomes" id="UP000620559"/>
    </source>
</evidence>
<comment type="similarity">
    <text evidence="2">Belongs to the EamA transporter family.</text>
</comment>
<feature type="compositionally biased region" description="Polar residues" evidence="7">
    <location>
        <begin position="225"/>
        <end position="236"/>
    </location>
</feature>
<feature type="transmembrane region" description="Helical" evidence="8">
    <location>
        <begin position="541"/>
        <end position="562"/>
    </location>
</feature>
<dbReference type="Pfam" id="PF00892">
    <property type="entry name" value="EamA"/>
    <property type="match status" value="1"/>
</dbReference>
<feature type="transmembrane region" description="Helical" evidence="8">
    <location>
        <begin position="475"/>
        <end position="495"/>
    </location>
</feature>
<sequence>MGRFDNGPEKPRRADEPYGSAESALQALTEELQIIQRNLLKSLRDDVQRLQSEKIRLADDIKRLQEQREQLQGGRQIDELQVLMRQLAQVLGNHISVQLQASLEKLANRSTGNTTLQSETYTQTQNQESVSNAFNTAFNTLQQDLEDYQSSLSQQLSRMSLQQEQGEAILVELVNRLRQELESTTKRRSQRKFQVYEPLEELEEVEEIEEIDPFPDFLDSETEASEQQTFSSSLFEEQNEITPPPADTTTATSTVRGANVSLPETYPQTASEVPRQPTTTQQPLSGEIQAFWQRPKGLLLIILSTVATSIYNVAIKVIFEPNSQIFGVFALKQLISPTLGNCFLILMLRMLVVVPLMLVLAPILHPRVWQDLQNLIESLRGNPTPANITAKRVLMLSVISGCFLFLSQVMLYIAISQVFTGMAIALLFVYPIVSGLLSWLLFRESPSKFRAFAYGTIVLGMVLVLGGAASGTGNLSLGSTTGIIAGISFAFYVILTRICAARLHPVSFTLINFVTMLFLCFIGLMLPLPTAWRLNINSVNFLELVLSAFILGVLTLCGYLLNNFGIRKLGATRAGLIGSTVPALTVIFAGIIIQETLPLIQVLGVLLVTFGAAAFSIEKLQQQRVKSSRSS</sequence>
<evidence type="ECO:0000313" key="10">
    <source>
        <dbReference type="EMBL" id="MBE9216318.1"/>
    </source>
</evidence>
<feature type="transmembrane region" description="Helical" evidence="8">
    <location>
        <begin position="393"/>
        <end position="415"/>
    </location>
</feature>
<dbReference type="EMBL" id="JADEWL010000157">
    <property type="protein sequence ID" value="MBE9216318.1"/>
    <property type="molecule type" value="Genomic_DNA"/>
</dbReference>
<feature type="region of interest" description="Disordered" evidence="7">
    <location>
        <begin position="221"/>
        <end position="281"/>
    </location>
</feature>
<dbReference type="GO" id="GO:0005886">
    <property type="term" value="C:plasma membrane"/>
    <property type="evidence" value="ECO:0007669"/>
    <property type="project" value="UniProtKB-SubCell"/>
</dbReference>
<organism evidence="10 11">
    <name type="scientific">Plectonema cf. radiosum LEGE 06105</name>
    <dbReference type="NCBI Taxonomy" id="945769"/>
    <lineage>
        <taxon>Bacteria</taxon>
        <taxon>Bacillati</taxon>
        <taxon>Cyanobacteriota</taxon>
        <taxon>Cyanophyceae</taxon>
        <taxon>Oscillatoriophycideae</taxon>
        <taxon>Oscillatoriales</taxon>
        <taxon>Microcoleaceae</taxon>
        <taxon>Plectonema</taxon>
    </lineage>
</organism>
<dbReference type="PANTHER" id="PTHR42920:SF5">
    <property type="entry name" value="EAMA DOMAIN-CONTAINING PROTEIN"/>
    <property type="match status" value="1"/>
</dbReference>
<feature type="transmembrane region" description="Helical" evidence="8">
    <location>
        <begin position="338"/>
        <end position="364"/>
    </location>
</feature>
<feature type="compositionally biased region" description="Basic and acidic residues" evidence="7">
    <location>
        <begin position="1"/>
        <end position="16"/>
    </location>
</feature>
<feature type="transmembrane region" description="Helical" evidence="8">
    <location>
        <begin position="298"/>
        <end position="318"/>
    </location>
</feature>
<keyword evidence="3" id="KW-1003">Cell membrane</keyword>
<feature type="compositionally biased region" description="Polar residues" evidence="7">
    <location>
        <begin position="266"/>
        <end position="281"/>
    </location>
</feature>
<feature type="domain" description="EamA" evidence="9">
    <location>
        <begin position="478"/>
        <end position="614"/>
    </location>
</feature>
<reference evidence="10" key="1">
    <citation type="submission" date="2020-10" db="EMBL/GenBank/DDBJ databases">
        <authorList>
            <person name="Castelo-Branco R."/>
            <person name="Eusebio N."/>
            <person name="Adriana R."/>
            <person name="Vieira A."/>
            <person name="Brugerolle De Fraissinette N."/>
            <person name="Rezende De Castro R."/>
            <person name="Schneider M.P."/>
            <person name="Vasconcelos V."/>
            <person name="Leao P.N."/>
        </authorList>
    </citation>
    <scope>NUCLEOTIDE SEQUENCE</scope>
    <source>
        <strain evidence="10">LEGE 06105</strain>
    </source>
</reference>
<evidence type="ECO:0000256" key="1">
    <source>
        <dbReference type="ARBA" id="ARBA00004651"/>
    </source>
</evidence>
<evidence type="ECO:0000256" key="4">
    <source>
        <dbReference type="ARBA" id="ARBA00022692"/>
    </source>
</evidence>
<keyword evidence="11" id="KW-1185">Reference proteome</keyword>
<protein>
    <submittedName>
        <fullName evidence="10">EamA family transporter</fullName>
    </submittedName>
</protein>
<evidence type="ECO:0000256" key="7">
    <source>
        <dbReference type="SAM" id="MobiDB-lite"/>
    </source>
</evidence>
<evidence type="ECO:0000256" key="8">
    <source>
        <dbReference type="SAM" id="Phobius"/>
    </source>
</evidence>
<keyword evidence="6 8" id="KW-0472">Membrane</keyword>